<comment type="subcellular location">
    <subcellularLocation>
        <location evidence="1">Membrane</location>
        <topology evidence="1">Multi-pass membrane protein</topology>
    </subcellularLocation>
</comment>
<evidence type="ECO:0000256" key="2">
    <source>
        <dbReference type="ARBA" id="ARBA00022692"/>
    </source>
</evidence>
<dbReference type="KEGG" id="ehx:EMIHUDRAFT_260694"/>
<dbReference type="EnsemblProtists" id="EOD38681">
    <property type="protein sequence ID" value="EOD38681"/>
    <property type="gene ID" value="EMIHUDRAFT_260694"/>
</dbReference>
<proteinExistence type="predicted"/>
<dbReference type="InterPro" id="IPR007632">
    <property type="entry name" value="Anoctamin"/>
</dbReference>
<protein>
    <recommendedName>
        <fullName evidence="6">Anoctamin transmembrane domain-containing protein</fullName>
    </recommendedName>
</protein>
<accession>A0A0D3KSE6</accession>
<name>A0A0D3KSE6_EMIH1</name>
<keyword evidence="4 5" id="KW-0472">Membrane</keyword>
<evidence type="ECO:0000256" key="1">
    <source>
        <dbReference type="ARBA" id="ARBA00004141"/>
    </source>
</evidence>
<dbReference type="PaxDb" id="2903-EOD38681"/>
<evidence type="ECO:0000256" key="4">
    <source>
        <dbReference type="ARBA" id="ARBA00023136"/>
    </source>
</evidence>
<dbReference type="RefSeq" id="XP_005791110.1">
    <property type="nucleotide sequence ID" value="XM_005791053.1"/>
</dbReference>
<dbReference type="Proteomes" id="UP000013827">
    <property type="component" value="Unassembled WGS sequence"/>
</dbReference>
<reference evidence="8" key="1">
    <citation type="journal article" date="2013" name="Nature">
        <title>Pan genome of the phytoplankton Emiliania underpins its global distribution.</title>
        <authorList>
            <person name="Read B.A."/>
            <person name="Kegel J."/>
            <person name="Klute M.J."/>
            <person name="Kuo A."/>
            <person name="Lefebvre S.C."/>
            <person name="Maumus F."/>
            <person name="Mayer C."/>
            <person name="Miller J."/>
            <person name="Monier A."/>
            <person name="Salamov A."/>
            <person name="Young J."/>
            <person name="Aguilar M."/>
            <person name="Claverie J.M."/>
            <person name="Frickenhaus S."/>
            <person name="Gonzalez K."/>
            <person name="Herman E.K."/>
            <person name="Lin Y.C."/>
            <person name="Napier J."/>
            <person name="Ogata H."/>
            <person name="Sarno A.F."/>
            <person name="Shmutz J."/>
            <person name="Schroeder D."/>
            <person name="de Vargas C."/>
            <person name="Verret F."/>
            <person name="von Dassow P."/>
            <person name="Valentin K."/>
            <person name="Van de Peer Y."/>
            <person name="Wheeler G."/>
            <person name="Dacks J.B."/>
            <person name="Delwiche C.F."/>
            <person name="Dyhrman S.T."/>
            <person name="Glockner G."/>
            <person name="John U."/>
            <person name="Richards T."/>
            <person name="Worden A.Z."/>
            <person name="Zhang X."/>
            <person name="Grigoriev I.V."/>
            <person name="Allen A.E."/>
            <person name="Bidle K."/>
            <person name="Borodovsky M."/>
            <person name="Bowler C."/>
            <person name="Brownlee C."/>
            <person name="Cock J.M."/>
            <person name="Elias M."/>
            <person name="Gladyshev V.N."/>
            <person name="Groth M."/>
            <person name="Guda C."/>
            <person name="Hadaegh A."/>
            <person name="Iglesias-Rodriguez M.D."/>
            <person name="Jenkins J."/>
            <person name="Jones B.M."/>
            <person name="Lawson T."/>
            <person name="Leese F."/>
            <person name="Lindquist E."/>
            <person name="Lobanov A."/>
            <person name="Lomsadze A."/>
            <person name="Malik S.B."/>
            <person name="Marsh M.E."/>
            <person name="Mackinder L."/>
            <person name="Mock T."/>
            <person name="Mueller-Roeber B."/>
            <person name="Pagarete A."/>
            <person name="Parker M."/>
            <person name="Probert I."/>
            <person name="Quesneville H."/>
            <person name="Raines C."/>
            <person name="Rensing S.A."/>
            <person name="Riano-Pachon D.M."/>
            <person name="Richier S."/>
            <person name="Rokitta S."/>
            <person name="Shiraiwa Y."/>
            <person name="Soanes D.M."/>
            <person name="van der Giezen M."/>
            <person name="Wahlund T.M."/>
            <person name="Williams B."/>
            <person name="Wilson W."/>
            <person name="Wolfe G."/>
            <person name="Wurch L.L."/>
        </authorList>
    </citation>
    <scope>NUCLEOTIDE SEQUENCE</scope>
</reference>
<dbReference type="PANTHER" id="PTHR12308">
    <property type="entry name" value="ANOCTAMIN"/>
    <property type="match status" value="1"/>
</dbReference>
<dbReference type="HOGENOM" id="CLU_1436883_0_0_1"/>
<dbReference type="AlphaFoldDB" id="A0A0D3KSE6"/>
<feature type="transmembrane region" description="Helical" evidence="5">
    <location>
        <begin position="110"/>
        <end position="133"/>
    </location>
</feature>
<dbReference type="GO" id="GO:0016020">
    <property type="term" value="C:membrane"/>
    <property type="evidence" value="ECO:0007669"/>
    <property type="project" value="UniProtKB-SubCell"/>
</dbReference>
<reference evidence="7" key="2">
    <citation type="submission" date="2024-10" db="UniProtKB">
        <authorList>
            <consortium name="EnsemblProtists"/>
        </authorList>
    </citation>
    <scope>IDENTIFICATION</scope>
</reference>
<sequence length="189" mass="20616">MQMITLMLIKPLYELPLQILLPRLTNRLNLLRRKRSIRQSRGEGCCGGRCACNDQCCSSGCCGRGGVESADGEGANDSAVASLTSRIERQIALPAFGGTVAEYNSKVVQFGLIACFSAVFPLGTALAMVVNFIELRVDAHKLGHNTRRPNIVDEVVLPFPPENLSKKVCRANQSFSQAGRHLEHLECSQ</sequence>
<organism evidence="7 8">
    <name type="scientific">Emiliania huxleyi (strain CCMP1516)</name>
    <dbReference type="NCBI Taxonomy" id="280463"/>
    <lineage>
        <taxon>Eukaryota</taxon>
        <taxon>Haptista</taxon>
        <taxon>Haptophyta</taxon>
        <taxon>Prymnesiophyceae</taxon>
        <taxon>Isochrysidales</taxon>
        <taxon>Noelaerhabdaceae</taxon>
        <taxon>Emiliania</taxon>
    </lineage>
</organism>
<keyword evidence="3 5" id="KW-1133">Transmembrane helix</keyword>
<evidence type="ECO:0000256" key="3">
    <source>
        <dbReference type="ARBA" id="ARBA00022989"/>
    </source>
</evidence>
<keyword evidence="8" id="KW-1185">Reference proteome</keyword>
<evidence type="ECO:0000256" key="5">
    <source>
        <dbReference type="SAM" id="Phobius"/>
    </source>
</evidence>
<dbReference type="InterPro" id="IPR049452">
    <property type="entry name" value="Anoctamin_TM"/>
</dbReference>
<feature type="domain" description="Anoctamin transmembrane" evidence="6">
    <location>
        <begin position="2"/>
        <end position="150"/>
    </location>
</feature>
<dbReference type="GeneID" id="17283953"/>
<dbReference type="GO" id="GO:0005254">
    <property type="term" value="F:chloride channel activity"/>
    <property type="evidence" value="ECO:0007669"/>
    <property type="project" value="TreeGrafter"/>
</dbReference>
<dbReference type="PANTHER" id="PTHR12308:SF73">
    <property type="entry name" value="ANOCTAMIN"/>
    <property type="match status" value="1"/>
</dbReference>
<keyword evidence="2 5" id="KW-0812">Transmembrane</keyword>
<evidence type="ECO:0000313" key="7">
    <source>
        <dbReference type="EnsemblProtists" id="EOD38681"/>
    </source>
</evidence>
<dbReference type="Pfam" id="PF04547">
    <property type="entry name" value="Anoctamin"/>
    <property type="match status" value="1"/>
</dbReference>
<evidence type="ECO:0000259" key="6">
    <source>
        <dbReference type="Pfam" id="PF04547"/>
    </source>
</evidence>
<evidence type="ECO:0000313" key="8">
    <source>
        <dbReference type="Proteomes" id="UP000013827"/>
    </source>
</evidence>